<comment type="function">
    <text evidence="2">Catalyzes the specific phosphorylation of 1,6-anhydro-N-acetylmuramic acid (anhMurNAc) with the simultaneous cleavage of the 1,6-anhydro ring, generating MurNAc-6-P. Is required for the utilization of anhMurNAc either imported from the medium or derived from its own cell wall murein, and thus plays a role in cell wall recycling.</text>
</comment>
<reference evidence="3 4" key="1">
    <citation type="submission" date="2017-07" db="EMBL/GenBank/DDBJ databases">
        <title>Elstera cyanobacteriorum sp. nov., a novel bacterium isolated from cyanobacterial aggregates in a eutrophic lake.</title>
        <authorList>
            <person name="Cai H."/>
        </authorList>
    </citation>
    <scope>NUCLEOTIDE SEQUENCE [LARGE SCALE GENOMIC DNA]</scope>
    <source>
        <strain evidence="3 4">TH019</strain>
    </source>
</reference>
<keyword evidence="2" id="KW-0547">Nucleotide-binding</keyword>
<dbReference type="GO" id="GO:0009254">
    <property type="term" value="P:peptidoglycan turnover"/>
    <property type="evidence" value="ECO:0007669"/>
    <property type="project" value="UniProtKB-UniRule"/>
</dbReference>
<comment type="pathway">
    <text evidence="2">Amino-sugar metabolism; 1,6-anhydro-N-acetylmuramate degradation.</text>
</comment>
<dbReference type="GO" id="GO:0006040">
    <property type="term" value="P:amino sugar metabolic process"/>
    <property type="evidence" value="ECO:0007669"/>
    <property type="project" value="InterPro"/>
</dbReference>
<comment type="similarity">
    <text evidence="2">Belongs to the anhydro-N-acetylmuramic acid kinase family.</text>
</comment>
<dbReference type="Gene3D" id="3.30.420.40">
    <property type="match status" value="2"/>
</dbReference>
<keyword evidence="2 3" id="KW-0418">Kinase</keyword>
<keyword evidence="2" id="KW-0067">ATP-binding</keyword>
<dbReference type="RefSeq" id="WP_094408660.1">
    <property type="nucleotide sequence ID" value="NZ_NOXS01000031.1"/>
</dbReference>
<dbReference type="EMBL" id="NOXS01000031">
    <property type="protein sequence ID" value="OYQ19555.1"/>
    <property type="molecule type" value="Genomic_DNA"/>
</dbReference>
<dbReference type="HAMAP" id="MF_01270">
    <property type="entry name" value="AnhMurNAc_kinase"/>
    <property type="match status" value="1"/>
</dbReference>
<dbReference type="GO" id="GO:0097175">
    <property type="term" value="P:1,6-anhydro-N-acetyl-beta-muramic acid catabolic process"/>
    <property type="evidence" value="ECO:0007669"/>
    <property type="project" value="UniProtKB-UniRule"/>
</dbReference>
<dbReference type="NCBIfam" id="NF007141">
    <property type="entry name" value="PRK09585.1-5"/>
    <property type="match status" value="1"/>
</dbReference>
<proteinExistence type="inferred from homology"/>
<accession>A0A255XSZ5</accession>
<evidence type="ECO:0000313" key="3">
    <source>
        <dbReference type="EMBL" id="OYQ19555.1"/>
    </source>
</evidence>
<feature type="binding site" evidence="2">
    <location>
        <begin position="10"/>
        <end position="17"/>
    </location>
    <ligand>
        <name>ATP</name>
        <dbReference type="ChEBI" id="CHEBI:30616"/>
    </ligand>
</feature>
<dbReference type="AlphaFoldDB" id="A0A255XSZ5"/>
<keyword evidence="1 2" id="KW-0119">Carbohydrate metabolism</keyword>
<sequence>MISAIGLMSGTALDGVDAAWIDSDGERVSGFGPALTQPYPADLREDLRALVHDPDRAEQDGLEALEARLTDCNAAAVTELMAKIGRRPDLVGFHGQTVLHRPARGFTRQLGDGVRLARSLGLPVVNRFRHADLAAGGQGAPLVPIFHAALAKDLPQPLVVLNLGGVGNLTYLNGDRVLAFDTGPGNALIDDWISRHTNQTWDAEGRIAARGAVDPTALARLLDHPYFAAPPPKSLDRNGWAIDAVAGLSPEDGAATLTEFTAQSLAAALPHLPTWPTRWLVTGGGRHNRHLMARIAAAVGAPAVPVETLGWDGDALEAQAFGFLAIRSVQGKILSLPGTTGCRYPVSGGELHRPNP</sequence>
<dbReference type="PANTHER" id="PTHR30605">
    <property type="entry name" value="ANHYDRO-N-ACETYLMURAMIC ACID KINASE"/>
    <property type="match status" value="1"/>
</dbReference>
<dbReference type="Proteomes" id="UP000216361">
    <property type="component" value="Unassembled WGS sequence"/>
</dbReference>
<organism evidence="3 4">
    <name type="scientific">Elstera cyanobacteriorum</name>
    <dbReference type="NCBI Taxonomy" id="2022747"/>
    <lineage>
        <taxon>Bacteria</taxon>
        <taxon>Pseudomonadati</taxon>
        <taxon>Pseudomonadota</taxon>
        <taxon>Alphaproteobacteria</taxon>
        <taxon>Rhodospirillales</taxon>
        <taxon>Rhodospirillaceae</taxon>
        <taxon>Elstera</taxon>
    </lineage>
</organism>
<name>A0A255XSZ5_9PROT</name>
<dbReference type="SUPFAM" id="SSF53067">
    <property type="entry name" value="Actin-like ATPase domain"/>
    <property type="match status" value="1"/>
</dbReference>
<dbReference type="OrthoDB" id="9763949at2"/>
<dbReference type="InterPro" id="IPR005338">
    <property type="entry name" value="Anhydro_N_Ac-Mur_kinase"/>
</dbReference>
<gene>
    <name evidence="2" type="primary">anmK</name>
    <name evidence="3" type="ORF">CHR90_07705</name>
</gene>
<evidence type="ECO:0000313" key="4">
    <source>
        <dbReference type="Proteomes" id="UP000216361"/>
    </source>
</evidence>
<dbReference type="UniPathway" id="UPA00544"/>
<comment type="catalytic activity">
    <reaction evidence="2">
        <text>1,6-anhydro-N-acetyl-beta-muramate + ATP + H2O = N-acetyl-D-muramate 6-phosphate + ADP + H(+)</text>
        <dbReference type="Rhea" id="RHEA:24952"/>
        <dbReference type="ChEBI" id="CHEBI:15377"/>
        <dbReference type="ChEBI" id="CHEBI:15378"/>
        <dbReference type="ChEBI" id="CHEBI:30616"/>
        <dbReference type="ChEBI" id="CHEBI:58690"/>
        <dbReference type="ChEBI" id="CHEBI:58722"/>
        <dbReference type="ChEBI" id="CHEBI:456216"/>
        <dbReference type="EC" id="2.7.1.170"/>
    </reaction>
</comment>
<dbReference type="GO" id="GO:0005524">
    <property type="term" value="F:ATP binding"/>
    <property type="evidence" value="ECO:0007669"/>
    <property type="project" value="UniProtKB-UniRule"/>
</dbReference>
<keyword evidence="2" id="KW-0808">Transferase</keyword>
<dbReference type="GO" id="GO:0016773">
    <property type="term" value="F:phosphotransferase activity, alcohol group as acceptor"/>
    <property type="evidence" value="ECO:0007669"/>
    <property type="project" value="UniProtKB-UniRule"/>
</dbReference>
<protein>
    <recommendedName>
        <fullName evidence="2">Anhydro-N-acetylmuramic acid kinase</fullName>
        <ecNumber evidence="2">2.7.1.170</ecNumber>
    </recommendedName>
    <alternativeName>
        <fullName evidence="2">AnhMurNAc kinase</fullName>
    </alternativeName>
</protein>
<evidence type="ECO:0000256" key="2">
    <source>
        <dbReference type="HAMAP-Rule" id="MF_01270"/>
    </source>
</evidence>
<evidence type="ECO:0000256" key="1">
    <source>
        <dbReference type="ARBA" id="ARBA00023277"/>
    </source>
</evidence>
<keyword evidence="4" id="KW-1185">Reference proteome</keyword>
<dbReference type="PANTHER" id="PTHR30605:SF0">
    <property type="entry name" value="ANHYDRO-N-ACETYLMURAMIC ACID KINASE"/>
    <property type="match status" value="1"/>
</dbReference>
<comment type="caution">
    <text evidence="3">The sequence shown here is derived from an EMBL/GenBank/DDBJ whole genome shotgun (WGS) entry which is preliminary data.</text>
</comment>
<dbReference type="Pfam" id="PF03702">
    <property type="entry name" value="AnmK"/>
    <property type="match status" value="1"/>
</dbReference>
<dbReference type="InterPro" id="IPR043129">
    <property type="entry name" value="ATPase_NBD"/>
</dbReference>
<comment type="pathway">
    <text evidence="2">Cell wall biogenesis; peptidoglycan recycling.</text>
</comment>
<dbReference type="GO" id="GO:0016301">
    <property type="term" value="F:kinase activity"/>
    <property type="evidence" value="ECO:0007669"/>
    <property type="project" value="UniProtKB-KW"/>
</dbReference>
<dbReference type="UniPathway" id="UPA00343"/>
<dbReference type="EC" id="2.7.1.170" evidence="2"/>